<evidence type="ECO:0000256" key="1">
    <source>
        <dbReference type="ARBA" id="ARBA00023015"/>
    </source>
</evidence>
<dbReference type="InterPro" id="IPR000843">
    <property type="entry name" value="HTH_LacI"/>
</dbReference>
<evidence type="ECO:0000256" key="2">
    <source>
        <dbReference type="ARBA" id="ARBA00023125"/>
    </source>
</evidence>
<dbReference type="Pfam" id="PF00356">
    <property type="entry name" value="LacI"/>
    <property type="match status" value="1"/>
</dbReference>
<evidence type="ECO:0000313" key="8">
    <source>
        <dbReference type="Proteomes" id="UP000490821"/>
    </source>
</evidence>
<proteinExistence type="predicted"/>
<dbReference type="Proteomes" id="UP000198558">
    <property type="component" value="Unassembled WGS sequence"/>
</dbReference>
<dbReference type="Gene3D" id="3.40.50.2300">
    <property type="match status" value="2"/>
</dbReference>
<reference evidence="7" key="2">
    <citation type="submission" date="2016-10" db="EMBL/GenBank/DDBJ databases">
        <authorList>
            <person name="Varghese N."/>
            <person name="Submissions S."/>
        </authorList>
    </citation>
    <scope>NUCLEOTIDE SEQUENCE [LARGE SCALE GENOMIC DNA]</scope>
    <source>
        <strain evidence="7">DSM 1551</strain>
    </source>
</reference>
<reference evidence="5 8" key="3">
    <citation type="journal article" date="2020" name="Microbiome">
        <title>Single-cell genomics of uncultured bacteria reveals dietary fiber responders in the mouse gut microbiota.</title>
        <authorList>
            <person name="Chijiiwa R."/>
            <person name="Hosokawa M."/>
            <person name="Kogawa M."/>
            <person name="Nishikawa Y."/>
            <person name="Ide K."/>
            <person name="Sakanashi C."/>
            <person name="Takahashi K."/>
            <person name="Takeyama H."/>
        </authorList>
    </citation>
    <scope>NUCLEOTIDE SEQUENCE [LARGE SCALE GENOMIC DNA]</scope>
    <source>
        <strain evidence="5">IMSAGC_017</strain>
    </source>
</reference>
<dbReference type="PANTHER" id="PTHR30146:SF149">
    <property type="entry name" value="HTH-TYPE TRANSCRIPTIONAL REGULATOR EBGR"/>
    <property type="match status" value="1"/>
</dbReference>
<dbReference type="RefSeq" id="WP_092355783.1">
    <property type="nucleotide sequence ID" value="NZ_BLMI01000146.1"/>
</dbReference>
<dbReference type="CDD" id="cd01544">
    <property type="entry name" value="PBP1_GalR"/>
    <property type="match status" value="1"/>
</dbReference>
<keyword evidence="2" id="KW-0238">DNA-binding</keyword>
<dbReference type="OrthoDB" id="43195at2"/>
<feature type="domain" description="HTH lacI-type" evidence="4">
    <location>
        <begin position="2"/>
        <end position="48"/>
    </location>
</feature>
<reference evidence="6" key="1">
    <citation type="submission" date="2016-10" db="EMBL/GenBank/DDBJ databases">
        <authorList>
            <person name="de Groot N.N."/>
        </authorList>
    </citation>
    <scope>NUCLEOTIDE SEQUENCE [LARGE SCALE GENOMIC DNA]</scope>
    <source>
        <strain evidence="6">DSM 1551</strain>
    </source>
</reference>
<dbReference type="InterPro" id="IPR010982">
    <property type="entry name" value="Lambda_DNA-bd_dom_sf"/>
</dbReference>
<gene>
    <name evidence="5" type="primary">purR</name>
    <name evidence="5" type="ORF">IMSAGC017_01192</name>
    <name evidence="6" type="ORF">SAMN04489758_13616</name>
</gene>
<name>A0A1I0GV15_9FIRM</name>
<dbReference type="Pfam" id="PF13377">
    <property type="entry name" value="Peripla_BP_3"/>
    <property type="match status" value="1"/>
</dbReference>
<evidence type="ECO:0000313" key="7">
    <source>
        <dbReference type="Proteomes" id="UP000198558"/>
    </source>
</evidence>
<organism evidence="6 7">
    <name type="scientific">Thomasclavelia cocleata</name>
    <dbReference type="NCBI Taxonomy" id="69824"/>
    <lineage>
        <taxon>Bacteria</taxon>
        <taxon>Bacillati</taxon>
        <taxon>Bacillota</taxon>
        <taxon>Erysipelotrichia</taxon>
        <taxon>Erysipelotrichales</taxon>
        <taxon>Coprobacillaceae</taxon>
        <taxon>Thomasclavelia</taxon>
    </lineage>
</organism>
<dbReference type="Gene3D" id="1.10.260.40">
    <property type="entry name" value="lambda repressor-like DNA-binding domains"/>
    <property type="match status" value="1"/>
</dbReference>
<dbReference type="PANTHER" id="PTHR30146">
    <property type="entry name" value="LACI-RELATED TRANSCRIPTIONAL REPRESSOR"/>
    <property type="match status" value="1"/>
</dbReference>
<dbReference type="GeneID" id="78289178"/>
<dbReference type="PROSITE" id="PS50932">
    <property type="entry name" value="HTH_LACI_2"/>
    <property type="match status" value="1"/>
</dbReference>
<dbReference type="PRINTS" id="PR00036">
    <property type="entry name" value="HTHLACI"/>
</dbReference>
<dbReference type="SUPFAM" id="SSF47413">
    <property type="entry name" value="lambda repressor-like DNA-binding domains"/>
    <property type="match status" value="1"/>
</dbReference>
<dbReference type="GO" id="GO:0000976">
    <property type="term" value="F:transcription cis-regulatory region binding"/>
    <property type="evidence" value="ECO:0007669"/>
    <property type="project" value="TreeGrafter"/>
</dbReference>
<dbReference type="PROSITE" id="PS00356">
    <property type="entry name" value="HTH_LACI_1"/>
    <property type="match status" value="1"/>
</dbReference>
<dbReference type="InterPro" id="IPR046335">
    <property type="entry name" value="LacI/GalR-like_sensor"/>
</dbReference>
<keyword evidence="7" id="KW-1185">Reference proteome</keyword>
<evidence type="ECO:0000313" key="5">
    <source>
        <dbReference type="EMBL" id="GFI41149.1"/>
    </source>
</evidence>
<accession>A0A1I0GV15</accession>
<dbReference type="InterPro" id="IPR028082">
    <property type="entry name" value="Peripla_BP_I"/>
</dbReference>
<evidence type="ECO:0000256" key="3">
    <source>
        <dbReference type="ARBA" id="ARBA00023163"/>
    </source>
</evidence>
<dbReference type="GO" id="GO:0003700">
    <property type="term" value="F:DNA-binding transcription factor activity"/>
    <property type="evidence" value="ECO:0007669"/>
    <property type="project" value="TreeGrafter"/>
</dbReference>
<keyword evidence="1" id="KW-0805">Transcription regulation</keyword>
<protein>
    <submittedName>
        <fullName evidence="5">HTH-type transcriptional repressor PurR</fullName>
    </submittedName>
    <submittedName>
        <fullName evidence="6">Transcriptional regulator, LacI family</fullName>
    </submittedName>
</protein>
<dbReference type="AlphaFoldDB" id="A0A1I0GV15"/>
<dbReference type="EMBL" id="BLMI01000146">
    <property type="protein sequence ID" value="GFI41149.1"/>
    <property type="molecule type" value="Genomic_DNA"/>
</dbReference>
<evidence type="ECO:0000259" key="4">
    <source>
        <dbReference type="PROSITE" id="PS50932"/>
    </source>
</evidence>
<dbReference type="SUPFAM" id="SSF53822">
    <property type="entry name" value="Periplasmic binding protein-like I"/>
    <property type="match status" value="1"/>
</dbReference>
<dbReference type="Proteomes" id="UP000490821">
    <property type="component" value="Unassembled WGS sequence"/>
</dbReference>
<dbReference type="CDD" id="cd01392">
    <property type="entry name" value="HTH_LacI"/>
    <property type="match status" value="1"/>
</dbReference>
<evidence type="ECO:0000313" key="6">
    <source>
        <dbReference type="EMBL" id="SET74996.1"/>
    </source>
</evidence>
<dbReference type="SMART" id="SM00354">
    <property type="entry name" value="HTH_LACI"/>
    <property type="match status" value="1"/>
</dbReference>
<keyword evidence="3" id="KW-0804">Transcription</keyword>
<sequence>MATIKDIANLANVSSATVSRILNNDKTLSVPEETRRAVFNAAKELNYTKKRKVTKNDFTLGVVQWYSMQQEIDDPYYLQIRQGIENFCLQNQVNVIRTFKSDQNYLEVLKNVDGLICIGKFNEHEIVQFKKISNKIIFLDMRSPNHEDSTITLDFDKAVTDALVYLKTLNHNKIGFLGGKEYVDDSILYHDNRKEIFIDFCKQNNITYEPYLLEGEFSNESGYTMMIDMINQNDLPTAIFCASDPIAIGALRALQERNIQVPEDISLIGFDDIKAASFTTPPLTTVFTPADLMGEYGASIVYNILSKYSSPTPMQITLPCVLIERESCKELEN</sequence>
<dbReference type="EMBL" id="FOIN01000036">
    <property type="protein sequence ID" value="SET74996.1"/>
    <property type="molecule type" value="Genomic_DNA"/>
</dbReference>